<dbReference type="PANTHER" id="PTHR45947:SF3">
    <property type="entry name" value="SULFOQUINOVOSYL TRANSFERASE SQD2"/>
    <property type="match status" value="1"/>
</dbReference>
<proteinExistence type="predicted"/>
<reference evidence="3 4" key="1">
    <citation type="submission" date="2018-09" db="EMBL/GenBank/DDBJ databases">
        <title>The draft genome of Acinetobacter sp. strains.</title>
        <authorList>
            <person name="Qin J."/>
            <person name="Feng Y."/>
            <person name="Zong Z."/>
        </authorList>
    </citation>
    <scope>NUCLEOTIDE SEQUENCE [LARGE SCALE GENOMIC DNA]</scope>
    <source>
        <strain evidence="3 4">WCHAc060005</strain>
    </source>
</reference>
<dbReference type="InterPro" id="IPR028098">
    <property type="entry name" value="Glyco_trans_4-like_N"/>
</dbReference>
<dbReference type="InterPro" id="IPR050194">
    <property type="entry name" value="Glycosyltransferase_grp1"/>
</dbReference>
<dbReference type="InterPro" id="IPR001296">
    <property type="entry name" value="Glyco_trans_1"/>
</dbReference>
<accession>A0ABX9TVC0</accession>
<keyword evidence="4" id="KW-1185">Reference proteome</keyword>
<name>A0ABX9TVC0_9GAMM</name>
<sequence>MVKRKILIITRNLPPLIGGMERLNWHIADELGQQNEVILLSHIQAKKQAPPQCKFYSAPLNPLPLFLIFSFFKTFLICLSTKPDTLFAGSGLTAPIVVFWAKVFRKKSIIYLHGLDINNNSFTYQKLWMPFLRSADSIICNSTPTKRLALNKGIRDSKISIIHPGVNFPPKERDENLITDLKNHFCIQNKKILLSVGRLTERKGLLEFIENCLPQIVKEIPNTILLIVGDTASNALNNKFQNKEELLKIAKKINVDQNIIFTGAVDEKTLTQFYYMANIHVFPVKHIPNDPEGFGMVAIEAASYGLPTVAFTTGGVIDAIKSKESGFLITSQNYLEFTAYTIQILKNPSIIQMESCQNFAKKFAWHNLARKFQKVVN</sequence>
<dbReference type="Gene3D" id="3.40.50.2000">
    <property type="entry name" value="Glycogen Phosphorylase B"/>
    <property type="match status" value="2"/>
</dbReference>
<dbReference type="Pfam" id="PF00534">
    <property type="entry name" value="Glycos_transf_1"/>
    <property type="match status" value="1"/>
</dbReference>
<feature type="domain" description="Glycosyl transferase family 1" evidence="1">
    <location>
        <begin position="188"/>
        <end position="362"/>
    </location>
</feature>
<evidence type="ECO:0000313" key="3">
    <source>
        <dbReference type="EMBL" id="RLL21511.1"/>
    </source>
</evidence>
<dbReference type="Pfam" id="PF13439">
    <property type="entry name" value="Glyco_transf_4"/>
    <property type="match status" value="1"/>
</dbReference>
<protein>
    <submittedName>
        <fullName evidence="3">Glycosyltransferase</fullName>
    </submittedName>
</protein>
<organism evidence="3 4">
    <name type="scientific">Acinetobacter chengduensis</name>
    <dbReference type="NCBI Taxonomy" id="2420890"/>
    <lineage>
        <taxon>Bacteria</taxon>
        <taxon>Pseudomonadati</taxon>
        <taxon>Pseudomonadota</taxon>
        <taxon>Gammaproteobacteria</taxon>
        <taxon>Moraxellales</taxon>
        <taxon>Moraxellaceae</taxon>
        <taxon>Acinetobacter</taxon>
    </lineage>
</organism>
<evidence type="ECO:0000259" key="1">
    <source>
        <dbReference type="Pfam" id="PF00534"/>
    </source>
</evidence>
<dbReference type="SUPFAM" id="SSF53756">
    <property type="entry name" value="UDP-Glycosyltransferase/glycogen phosphorylase"/>
    <property type="match status" value="1"/>
</dbReference>
<dbReference type="EMBL" id="RCHC01000009">
    <property type="protein sequence ID" value="RLL21511.1"/>
    <property type="molecule type" value="Genomic_DNA"/>
</dbReference>
<gene>
    <name evidence="3" type="ORF">D9K81_09755</name>
</gene>
<dbReference type="PANTHER" id="PTHR45947">
    <property type="entry name" value="SULFOQUINOVOSYL TRANSFERASE SQD2"/>
    <property type="match status" value="1"/>
</dbReference>
<feature type="domain" description="Glycosyltransferase subfamily 4-like N-terminal" evidence="2">
    <location>
        <begin position="17"/>
        <end position="167"/>
    </location>
</feature>
<dbReference type="Proteomes" id="UP000280271">
    <property type="component" value="Unassembled WGS sequence"/>
</dbReference>
<evidence type="ECO:0000313" key="4">
    <source>
        <dbReference type="Proteomes" id="UP000280271"/>
    </source>
</evidence>
<evidence type="ECO:0000259" key="2">
    <source>
        <dbReference type="Pfam" id="PF13439"/>
    </source>
</evidence>
<dbReference type="CDD" id="cd03801">
    <property type="entry name" value="GT4_PimA-like"/>
    <property type="match status" value="1"/>
</dbReference>
<comment type="caution">
    <text evidence="3">The sequence shown here is derived from an EMBL/GenBank/DDBJ whole genome shotgun (WGS) entry which is preliminary data.</text>
</comment>